<protein>
    <submittedName>
        <fullName evidence="2">Uncharacterized protein</fullName>
    </submittedName>
</protein>
<accession>A0A6A6T418</accession>
<dbReference type="EMBL" id="MU004359">
    <property type="protein sequence ID" value="KAF2654755.1"/>
    <property type="molecule type" value="Genomic_DNA"/>
</dbReference>
<evidence type="ECO:0000256" key="1">
    <source>
        <dbReference type="SAM" id="MobiDB-lite"/>
    </source>
</evidence>
<name>A0A6A6T418_9PLEO</name>
<feature type="region of interest" description="Disordered" evidence="1">
    <location>
        <begin position="1"/>
        <end position="28"/>
    </location>
</feature>
<evidence type="ECO:0000313" key="2">
    <source>
        <dbReference type="EMBL" id="KAF2654755.1"/>
    </source>
</evidence>
<dbReference type="AlphaFoldDB" id="A0A6A6T418"/>
<proteinExistence type="predicted"/>
<reference evidence="2" key="1">
    <citation type="journal article" date="2020" name="Stud. Mycol.">
        <title>101 Dothideomycetes genomes: a test case for predicting lifestyles and emergence of pathogens.</title>
        <authorList>
            <person name="Haridas S."/>
            <person name="Albert R."/>
            <person name="Binder M."/>
            <person name="Bloem J."/>
            <person name="Labutti K."/>
            <person name="Salamov A."/>
            <person name="Andreopoulos B."/>
            <person name="Baker S."/>
            <person name="Barry K."/>
            <person name="Bills G."/>
            <person name="Bluhm B."/>
            <person name="Cannon C."/>
            <person name="Castanera R."/>
            <person name="Culley D."/>
            <person name="Daum C."/>
            <person name="Ezra D."/>
            <person name="Gonzalez J."/>
            <person name="Henrissat B."/>
            <person name="Kuo A."/>
            <person name="Liang C."/>
            <person name="Lipzen A."/>
            <person name="Lutzoni F."/>
            <person name="Magnuson J."/>
            <person name="Mondo S."/>
            <person name="Nolan M."/>
            <person name="Ohm R."/>
            <person name="Pangilinan J."/>
            <person name="Park H.-J."/>
            <person name="Ramirez L."/>
            <person name="Alfaro M."/>
            <person name="Sun H."/>
            <person name="Tritt A."/>
            <person name="Yoshinaga Y."/>
            <person name="Zwiers L.-H."/>
            <person name="Turgeon B."/>
            <person name="Goodwin S."/>
            <person name="Spatafora J."/>
            <person name="Crous P."/>
            <person name="Grigoriev I."/>
        </authorList>
    </citation>
    <scope>NUCLEOTIDE SEQUENCE</scope>
    <source>
        <strain evidence="2">CBS 122681</strain>
    </source>
</reference>
<dbReference type="Proteomes" id="UP000799324">
    <property type="component" value="Unassembled WGS sequence"/>
</dbReference>
<feature type="compositionally biased region" description="Basic residues" evidence="1">
    <location>
        <begin position="159"/>
        <end position="168"/>
    </location>
</feature>
<keyword evidence="3" id="KW-1185">Reference proteome</keyword>
<evidence type="ECO:0000313" key="3">
    <source>
        <dbReference type="Proteomes" id="UP000799324"/>
    </source>
</evidence>
<feature type="region of interest" description="Disordered" evidence="1">
    <location>
        <begin position="157"/>
        <end position="206"/>
    </location>
</feature>
<gene>
    <name evidence="2" type="ORF">K491DRAFT_748645</name>
</gene>
<organism evidence="2 3">
    <name type="scientific">Lophiostoma macrostomum CBS 122681</name>
    <dbReference type="NCBI Taxonomy" id="1314788"/>
    <lineage>
        <taxon>Eukaryota</taxon>
        <taxon>Fungi</taxon>
        <taxon>Dikarya</taxon>
        <taxon>Ascomycota</taxon>
        <taxon>Pezizomycotina</taxon>
        <taxon>Dothideomycetes</taxon>
        <taxon>Pleosporomycetidae</taxon>
        <taxon>Pleosporales</taxon>
        <taxon>Lophiostomataceae</taxon>
        <taxon>Lophiostoma</taxon>
    </lineage>
</organism>
<feature type="compositionally biased region" description="Gly residues" evidence="1">
    <location>
        <begin position="185"/>
        <end position="206"/>
    </location>
</feature>
<sequence>MGCTSSKPTPYGGSGKRRGHGSGNHAAYTGGDSGAGYVAYMGASGGDGGGGGGGGGGDGGGGGGGGDGGGGGAIASSSKSLASAAYVLSRISSKHHRATNQPASRIYHRNHHTRTIPSCPLSPTRHTNLDPTMGCTSSKPSPSAYPPPLYQPYAYSGGHQKHRKHGKGTKAFSSTAGEVLDSGDGRAGGEGGGGHGSGGDGGGGGG</sequence>